<proteinExistence type="predicted"/>
<keyword evidence="2" id="KW-1185">Reference proteome</keyword>
<dbReference type="Proteomes" id="UP001143910">
    <property type="component" value="Unassembled WGS sequence"/>
</dbReference>
<protein>
    <submittedName>
        <fullName evidence="1">Uncharacterized protein</fullName>
    </submittedName>
</protein>
<accession>A0ACC1NYA0</accession>
<organism evidence="1 2">
    <name type="scientific">Zarea fungicola</name>
    <dbReference type="NCBI Taxonomy" id="93591"/>
    <lineage>
        <taxon>Eukaryota</taxon>
        <taxon>Fungi</taxon>
        <taxon>Dikarya</taxon>
        <taxon>Ascomycota</taxon>
        <taxon>Pezizomycotina</taxon>
        <taxon>Sordariomycetes</taxon>
        <taxon>Hypocreomycetidae</taxon>
        <taxon>Hypocreales</taxon>
        <taxon>Cordycipitaceae</taxon>
        <taxon>Zarea</taxon>
    </lineage>
</organism>
<name>A0ACC1NYA0_9HYPO</name>
<evidence type="ECO:0000313" key="1">
    <source>
        <dbReference type="EMBL" id="KAJ2983920.1"/>
    </source>
</evidence>
<comment type="caution">
    <text evidence="1">The sequence shown here is derived from an EMBL/GenBank/DDBJ whole genome shotgun (WGS) entry which is preliminary data.</text>
</comment>
<evidence type="ECO:0000313" key="2">
    <source>
        <dbReference type="Proteomes" id="UP001143910"/>
    </source>
</evidence>
<reference evidence="1" key="1">
    <citation type="submission" date="2022-08" db="EMBL/GenBank/DDBJ databases">
        <title>Genome Sequence of Lecanicillium fungicola.</title>
        <authorList>
            <person name="Buettner E."/>
        </authorList>
    </citation>
    <scope>NUCLEOTIDE SEQUENCE</scope>
    <source>
        <strain evidence="1">Babe33</strain>
    </source>
</reference>
<sequence>MADPGQQRTRDEAHAMQSEHMERMQKQYPAADFKLGLRWWAPGTDFAFDVRERLDKPTTDKFDAIISRFFSQKLDPDAATQAMQDARECLKGHPDLVESFDAIFKCKGPELLAAVEATKRGATCGSEKEASIQGDAAGP</sequence>
<gene>
    <name evidence="1" type="ORF">NQ176_g335</name>
</gene>
<dbReference type="EMBL" id="JANJQO010000012">
    <property type="protein sequence ID" value="KAJ2983920.1"/>
    <property type="molecule type" value="Genomic_DNA"/>
</dbReference>